<dbReference type="InterPro" id="IPR000835">
    <property type="entry name" value="HTH_MarR-typ"/>
</dbReference>
<dbReference type="GO" id="GO:0003700">
    <property type="term" value="F:DNA-binding transcription factor activity"/>
    <property type="evidence" value="ECO:0007669"/>
    <property type="project" value="InterPro"/>
</dbReference>
<gene>
    <name evidence="2" type="ORF">NZH93_45300</name>
</gene>
<reference evidence="2" key="1">
    <citation type="submission" date="2022-08" db="EMBL/GenBank/DDBJ databases">
        <authorList>
            <person name="Tistechok S."/>
            <person name="Samborskyy M."/>
            <person name="Roman I."/>
        </authorList>
    </citation>
    <scope>NUCLEOTIDE SEQUENCE</scope>
    <source>
        <strain evidence="2">DSM 103496</strain>
    </source>
</reference>
<dbReference type="PANTHER" id="PTHR33164:SF99">
    <property type="entry name" value="MARR FAMILY REGULATORY PROTEIN"/>
    <property type="match status" value="1"/>
</dbReference>
<feature type="domain" description="HTH marR-type" evidence="1">
    <location>
        <begin position="12"/>
        <end position="141"/>
    </location>
</feature>
<dbReference type="Proteomes" id="UP001141259">
    <property type="component" value="Unassembled WGS sequence"/>
</dbReference>
<dbReference type="PRINTS" id="PR00598">
    <property type="entry name" value="HTHMARR"/>
</dbReference>
<protein>
    <submittedName>
        <fullName evidence="2">MarR family transcriptional regulator</fullName>
    </submittedName>
</protein>
<dbReference type="RefSeq" id="WP_259629550.1">
    <property type="nucleotide sequence ID" value="NZ_JANYMP010000041.1"/>
</dbReference>
<dbReference type="Gene3D" id="1.10.10.10">
    <property type="entry name" value="Winged helix-like DNA-binding domain superfamily/Winged helix DNA-binding domain"/>
    <property type="match status" value="1"/>
</dbReference>
<evidence type="ECO:0000313" key="2">
    <source>
        <dbReference type="EMBL" id="MCS7484096.1"/>
    </source>
</evidence>
<dbReference type="InterPro" id="IPR036390">
    <property type="entry name" value="WH_DNA-bd_sf"/>
</dbReference>
<dbReference type="PROSITE" id="PS50995">
    <property type="entry name" value="HTH_MARR_2"/>
    <property type="match status" value="1"/>
</dbReference>
<sequence length="142" mass="15899">MSPGSQQRPAPVVEVVDLLFELTDRVKAQFAVVTGALELQVPQARTLLRINGPVSMRDLAARLRCDASNMTGIIDGLHARGLVERNPLPNDRRVKQVVLTEEGKRLQTRLRQRLAVDVPVLGKLDDTQRQELHAILLRVVER</sequence>
<dbReference type="SMART" id="SM00347">
    <property type="entry name" value="HTH_MARR"/>
    <property type="match status" value="1"/>
</dbReference>
<dbReference type="SUPFAM" id="SSF46785">
    <property type="entry name" value="Winged helix' DNA-binding domain"/>
    <property type="match status" value="1"/>
</dbReference>
<proteinExistence type="predicted"/>
<accession>A0A9X3AJJ6</accession>
<evidence type="ECO:0000259" key="1">
    <source>
        <dbReference type="PROSITE" id="PS50995"/>
    </source>
</evidence>
<evidence type="ECO:0000313" key="3">
    <source>
        <dbReference type="Proteomes" id="UP001141259"/>
    </source>
</evidence>
<dbReference type="InterPro" id="IPR036388">
    <property type="entry name" value="WH-like_DNA-bd_sf"/>
</dbReference>
<dbReference type="EMBL" id="JANYMP010000041">
    <property type="protein sequence ID" value="MCS7484096.1"/>
    <property type="molecule type" value="Genomic_DNA"/>
</dbReference>
<dbReference type="GO" id="GO:0006950">
    <property type="term" value="P:response to stress"/>
    <property type="evidence" value="ECO:0007669"/>
    <property type="project" value="TreeGrafter"/>
</dbReference>
<dbReference type="PANTHER" id="PTHR33164">
    <property type="entry name" value="TRANSCRIPTIONAL REGULATOR, MARR FAMILY"/>
    <property type="match status" value="1"/>
</dbReference>
<dbReference type="Pfam" id="PF01047">
    <property type="entry name" value="MarR"/>
    <property type="match status" value="1"/>
</dbReference>
<dbReference type="AlphaFoldDB" id="A0A9X3AJJ6"/>
<dbReference type="InterPro" id="IPR039422">
    <property type="entry name" value="MarR/SlyA-like"/>
</dbReference>
<organism evidence="2 3">
    <name type="scientific">Umezawaea endophytica</name>
    <dbReference type="NCBI Taxonomy" id="1654476"/>
    <lineage>
        <taxon>Bacteria</taxon>
        <taxon>Bacillati</taxon>
        <taxon>Actinomycetota</taxon>
        <taxon>Actinomycetes</taxon>
        <taxon>Pseudonocardiales</taxon>
        <taxon>Pseudonocardiaceae</taxon>
        <taxon>Umezawaea</taxon>
    </lineage>
</organism>
<comment type="caution">
    <text evidence="2">The sequence shown here is derived from an EMBL/GenBank/DDBJ whole genome shotgun (WGS) entry which is preliminary data.</text>
</comment>
<keyword evidence="3" id="KW-1185">Reference proteome</keyword>
<name>A0A9X3AJJ6_9PSEU</name>